<comment type="caution">
    <text evidence="1">The sequence shown here is derived from an EMBL/GenBank/DDBJ whole genome shotgun (WGS) entry which is preliminary data.</text>
</comment>
<dbReference type="SUPFAM" id="SSF51735">
    <property type="entry name" value="NAD(P)-binding Rossmann-fold domains"/>
    <property type="match status" value="1"/>
</dbReference>
<proteinExistence type="predicted"/>
<dbReference type="Proteomes" id="UP000282378">
    <property type="component" value="Unassembled WGS sequence"/>
</dbReference>
<reference evidence="1 2" key="1">
    <citation type="submission" date="2018-08" db="EMBL/GenBank/DDBJ databases">
        <title>Recombination of ecologically and evolutionarily significant loci maintains genetic cohesion in the Pseudomonas syringae species complex.</title>
        <authorList>
            <person name="Dillon M."/>
            <person name="Thakur S."/>
            <person name="Almeida R.N.D."/>
            <person name="Weir B.S."/>
            <person name="Guttman D.S."/>
        </authorList>
    </citation>
    <scope>NUCLEOTIDE SEQUENCE [LARGE SCALE GENOMIC DNA]</scope>
    <source>
        <strain evidence="1 2">88_10</strain>
    </source>
</reference>
<dbReference type="AlphaFoldDB" id="A0A3M3A384"/>
<dbReference type="Gene3D" id="3.40.50.720">
    <property type="entry name" value="NAD(P)-binding Rossmann-like Domain"/>
    <property type="match status" value="1"/>
</dbReference>
<evidence type="ECO:0000313" key="2">
    <source>
        <dbReference type="Proteomes" id="UP000282378"/>
    </source>
</evidence>
<sequence length="56" mass="5935">MSITKQRLVIIGDSSGMGLALARWFRKGEVVLCGRSSCKLETAVSTLAEQGSAASY</sequence>
<evidence type="ECO:0000313" key="1">
    <source>
        <dbReference type="EMBL" id="RML94585.1"/>
    </source>
</evidence>
<gene>
    <name evidence="1" type="ORF">APX70_03490</name>
</gene>
<dbReference type="EMBL" id="RBNL01000974">
    <property type="protein sequence ID" value="RML94585.1"/>
    <property type="molecule type" value="Genomic_DNA"/>
</dbReference>
<name>A0A3M3A384_PSEYM</name>
<protein>
    <submittedName>
        <fullName evidence="1">Uncharacterized protein</fullName>
    </submittedName>
</protein>
<dbReference type="InterPro" id="IPR036291">
    <property type="entry name" value="NAD(P)-bd_dom_sf"/>
</dbReference>
<accession>A0A3M3A384</accession>
<organism evidence="1 2">
    <name type="scientific">Pseudomonas syringae pv. maculicola</name>
    <dbReference type="NCBI Taxonomy" id="59511"/>
    <lineage>
        <taxon>Bacteria</taxon>
        <taxon>Pseudomonadati</taxon>
        <taxon>Pseudomonadota</taxon>
        <taxon>Gammaproteobacteria</taxon>
        <taxon>Pseudomonadales</taxon>
        <taxon>Pseudomonadaceae</taxon>
        <taxon>Pseudomonas</taxon>
    </lineage>
</organism>